<proteinExistence type="inferred from homology"/>
<keyword evidence="8" id="KW-1185">Reference proteome</keyword>
<keyword evidence="3 4" id="KW-0998">Cell outer membrane</keyword>
<feature type="signal peptide" evidence="4">
    <location>
        <begin position="1"/>
        <end position="21"/>
    </location>
</feature>
<dbReference type="InterPro" id="IPR050218">
    <property type="entry name" value="LptD"/>
</dbReference>
<dbReference type="InterPro" id="IPR007543">
    <property type="entry name" value="LptD_C"/>
</dbReference>
<keyword evidence="2 4" id="KW-0472">Membrane</keyword>
<organism evidence="7 8">
    <name type="scientific">Alkalimonas collagenimarina</name>
    <dbReference type="NCBI Taxonomy" id="400390"/>
    <lineage>
        <taxon>Bacteria</taxon>
        <taxon>Pseudomonadati</taxon>
        <taxon>Pseudomonadota</taxon>
        <taxon>Gammaproteobacteria</taxon>
        <taxon>Alkalimonas</taxon>
    </lineage>
</organism>
<evidence type="ECO:0000256" key="3">
    <source>
        <dbReference type="ARBA" id="ARBA00023237"/>
    </source>
</evidence>
<accession>A0ABT9GYF9</accession>
<evidence type="ECO:0000256" key="2">
    <source>
        <dbReference type="ARBA" id="ARBA00023136"/>
    </source>
</evidence>
<feature type="chain" id="PRO_5044939044" description="LPS-assembly protein LptD" evidence="4">
    <location>
        <begin position="22"/>
        <end position="759"/>
    </location>
</feature>
<evidence type="ECO:0000313" key="7">
    <source>
        <dbReference type="EMBL" id="MDP4536092.1"/>
    </source>
</evidence>
<feature type="domain" description="LptD C-terminal" evidence="6">
    <location>
        <begin position="295"/>
        <end position="663"/>
    </location>
</feature>
<dbReference type="Pfam" id="PF04453">
    <property type="entry name" value="LptD"/>
    <property type="match status" value="1"/>
</dbReference>
<evidence type="ECO:0000259" key="5">
    <source>
        <dbReference type="Pfam" id="PF03968"/>
    </source>
</evidence>
<dbReference type="PANTHER" id="PTHR30189">
    <property type="entry name" value="LPS-ASSEMBLY PROTEIN"/>
    <property type="match status" value="1"/>
</dbReference>
<dbReference type="HAMAP" id="MF_01411">
    <property type="entry name" value="LPS_assembly_LptD"/>
    <property type="match status" value="1"/>
</dbReference>
<evidence type="ECO:0000259" key="6">
    <source>
        <dbReference type="Pfam" id="PF04453"/>
    </source>
</evidence>
<name>A0ABT9GYF9_9GAMM</name>
<dbReference type="InterPro" id="IPR020889">
    <property type="entry name" value="LipoPS_assembly_LptD"/>
</dbReference>
<comment type="subunit">
    <text evidence="4">Component of the lipopolysaccharide transport and assembly complex. Interacts with LptE and LptA.</text>
</comment>
<evidence type="ECO:0000256" key="1">
    <source>
        <dbReference type="ARBA" id="ARBA00022729"/>
    </source>
</evidence>
<feature type="domain" description="Organic solvent tolerance-like N-terminal" evidence="5">
    <location>
        <begin position="58"/>
        <end position="188"/>
    </location>
</feature>
<dbReference type="Proteomes" id="UP001231616">
    <property type="component" value="Unassembled WGS sequence"/>
</dbReference>
<dbReference type="Pfam" id="PF03968">
    <property type="entry name" value="LptD_N"/>
    <property type="match status" value="1"/>
</dbReference>
<dbReference type="PANTHER" id="PTHR30189:SF1">
    <property type="entry name" value="LPS-ASSEMBLY PROTEIN LPTD"/>
    <property type="match status" value="1"/>
</dbReference>
<gene>
    <name evidence="4 7" type="primary">lptD</name>
    <name evidence="7" type="ORF">Q3O60_07830</name>
</gene>
<keyword evidence="1 4" id="KW-0732">Signal</keyword>
<comment type="similarity">
    <text evidence="4">Belongs to the LptD family.</text>
</comment>
<sequence length="759" mass="86689" precursor="true">MTFRLTNFAFVCLMATANAVAATANIVADNAMIDNCYPTTPYPVALTELDQDGSQVFIDADGLELNNNQQARFFGNVQVSYSDTLLQAPQASFSQSEQIILADGGISYFSPALAVRSQKFVANLQQNRVELSQADYQLATQSGRGAADILLASETSLQLSDASFTACPIGDNSWALHANEIKLNADEGWGQAWHTVFKVRDIPVLYLPYLSFPITEERKSGLLLPNVGSSQRLGVDLELPYYFNLAENYDLTLTPRVMTNRGYQLKSEFRYLTEDHQGLLHLEYMQKDRERPELTQRYLGHYNQRSDFTPRWRGTLDVTDISDDAYLTDLGSDYMNQSDTQLLKQGNITYYGDDVFASLQLQDFTVLGNYDKAYAALPVVDVRSAEPIPLLAGLEFDWQAQYAYFRNDQALIHSAHRAHIEPTVRLPFISPAMEFMAEASLMHTRYQQNSDQLQQDQTQTIQRTMPKLRLRGQLNFERSLEQQGELKVQTFEPQLQYLYIPHRSQSEIGLFDTTRLQDDYFGLFRENRFSGLDRINEANQLTLGATSRIYDANDREQFRFSLGQIFFITSPTELQDPFQQSLTDIESMLAAESMWQWHRRWFVSAGVQYDSDNRNLIKSNVTLDYRGSDKTLFQLNHRYSQAVSDYEISQIGLLGTQPVADHWQLFGSYYYDLNHSQMMEAHFGIQYESCCWAIRLVARRQIATDLTRNPTDLNIPSTFDNGISLQFVLKGFGDKAGFAVTDMLSNGIFSYRRPYLLNN</sequence>
<comment type="caution">
    <text evidence="7">The sequence shown here is derived from an EMBL/GenBank/DDBJ whole genome shotgun (WGS) entry which is preliminary data.</text>
</comment>
<dbReference type="RefSeq" id="WP_305893358.1">
    <property type="nucleotide sequence ID" value="NZ_JAUZVZ010000009.1"/>
</dbReference>
<protein>
    <recommendedName>
        <fullName evidence="4">LPS-assembly protein LptD</fullName>
    </recommendedName>
</protein>
<dbReference type="InterPro" id="IPR005653">
    <property type="entry name" value="OstA-like_N"/>
</dbReference>
<comment type="subcellular location">
    <subcellularLocation>
        <location evidence="4">Cell outer membrane</location>
    </subcellularLocation>
</comment>
<comment type="function">
    <text evidence="4">Together with LptE, is involved in the assembly of lipopolysaccharide (LPS) at the surface of the outer membrane.</text>
</comment>
<comment type="caution">
    <text evidence="4">Lacks conserved residue(s) required for the propagation of feature annotation.</text>
</comment>
<dbReference type="EMBL" id="JAUZVZ010000009">
    <property type="protein sequence ID" value="MDP4536092.1"/>
    <property type="molecule type" value="Genomic_DNA"/>
</dbReference>
<evidence type="ECO:0000313" key="8">
    <source>
        <dbReference type="Proteomes" id="UP001231616"/>
    </source>
</evidence>
<evidence type="ECO:0000256" key="4">
    <source>
        <dbReference type="HAMAP-Rule" id="MF_01411"/>
    </source>
</evidence>
<reference evidence="7 8" key="1">
    <citation type="submission" date="2023-08" db="EMBL/GenBank/DDBJ databases">
        <authorList>
            <person name="Joshi A."/>
            <person name="Thite S."/>
        </authorList>
    </citation>
    <scope>NUCLEOTIDE SEQUENCE [LARGE SCALE GENOMIC DNA]</scope>
    <source>
        <strain evidence="7 8">AC40</strain>
    </source>
</reference>